<dbReference type="SUPFAM" id="SSF50800">
    <property type="entry name" value="PK beta-barrel domain-like"/>
    <property type="match status" value="1"/>
</dbReference>
<dbReference type="PANTHER" id="PTHR30212:SF2">
    <property type="entry name" value="PROTEIN YIIM"/>
    <property type="match status" value="1"/>
</dbReference>
<dbReference type="EMBL" id="CP036422">
    <property type="protein sequence ID" value="QFU76949.1"/>
    <property type="molecule type" value="Genomic_DNA"/>
</dbReference>
<proteinExistence type="predicted"/>
<dbReference type="Pfam" id="PF03473">
    <property type="entry name" value="MOSC"/>
    <property type="match status" value="1"/>
</dbReference>
<name>A0A5P9NMU6_9GAMM</name>
<dbReference type="OrthoDB" id="9786134at2"/>
<dbReference type="AlphaFoldDB" id="A0A5P9NMU6"/>
<organism evidence="2 3">
    <name type="scientific">Halioglobus maricola</name>
    <dbReference type="NCBI Taxonomy" id="2601894"/>
    <lineage>
        <taxon>Bacteria</taxon>
        <taxon>Pseudomonadati</taxon>
        <taxon>Pseudomonadota</taxon>
        <taxon>Gammaproteobacteria</taxon>
        <taxon>Cellvibrionales</taxon>
        <taxon>Halieaceae</taxon>
        <taxon>Halioglobus</taxon>
    </lineage>
</organism>
<dbReference type="RefSeq" id="WP_153240091.1">
    <property type="nucleotide sequence ID" value="NZ_CP036422.1"/>
</dbReference>
<dbReference type="GO" id="GO:0003824">
    <property type="term" value="F:catalytic activity"/>
    <property type="evidence" value="ECO:0007669"/>
    <property type="project" value="InterPro"/>
</dbReference>
<dbReference type="InterPro" id="IPR052353">
    <property type="entry name" value="Benzoxazolinone_Detox_Enz"/>
</dbReference>
<protein>
    <submittedName>
        <fullName evidence="2">MOSC domain-containing protein</fullName>
    </submittedName>
</protein>
<dbReference type="GO" id="GO:0030170">
    <property type="term" value="F:pyridoxal phosphate binding"/>
    <property type="evidence" value="ECO:0007669"/>
    <property type="project" value="InterPro"/>
</dbReference>
<gene>
    <name evidence="2" type="ORF">EY643_15530</name>
</gene>
<dbReference type="KEGG" id="halc:EY643_15530"/>
<dbReference type="InterPro" id="IPR011037">
    <property type="entry name" value="Pyrv_Knase-like_insert_dom_sf"/>
</dbReference>
<dbReference type="PANTHER" id="PTHR30212">
    <property type="entry name" value="PROTEIN YIIM"/>
    <property type="match status" value="1"/>
</dbReference>
<feature type="domain" description="MOSC" evidence="1">
    <location>
        <begin position="28"/>
        <end position="163"/>
    </location>
</feature>
<evidence type="ECO:0000313" key="3">
    <source>
        <dbReference type="Proteomes" id="UP000326287"/>
    </source>
</evidence>
<reference evidence="2 3" key="1">
    <citation type="submission" date="2019-02" db="EMBL/GenBank/DDBJ databases">
        <authorList>
            <person name="Li S.-H."/>
        </authorList>
    </citation>
    <scope>NUCLEOTIDE SEQUENCE [LARGE SCALE GENOMIC DNA]</scope>
    <source>
        <strain evidence="2 3">IMCC14385</strain>
    </source>
</reference>
<accession>A0A5P9NMU6</accession>
<dbReference type="Proteomes" id="UP000326287">
    <property type="component" value="Chromosome"/>
</dbReference>
<dbReference type="InterPro" id="IPR005302">
    <property type="entry name" value="MoCF_Sase_C"/>
</dbReference>
<keyword evidence="3" id="KW-1185">Reference proteome</keyword>
<dbReference type="GO" id="GO:0030151">
    <property type="term" value="F:molybdenum ion binding"/>
    <property type="evidence" value="ECO:0007669"/>
    <property type="project" value="InterPro"/>
</dbReference>
<dbReference type="Gene3D" id="2.40.33.20">
    <property type="entry name" value="PK beta-barrel domain-like"/>
    <property type="match status" value="1"/>
</dbReference>
<sequence length="215" mass="24026">MRVLATNISQPREIQFRGETHLTGIFKTPTEEPVYLGREGVRNDAVIDLVNHGGRDKAIYAFASDHYDYWRDTLDKPDMPPGAFGENLTISGLIESDIHIGDQLAIGNAILEVSQPRVPCFKLGIALNDERAPALFTRHFFTGVYFRVLREGEVRAGDTASIVHRHGAAVSVHSLFRARYDSAWDSATETMESALDVAALAPEWQEKARTYLARR</sequence>
<dbReference type="PROSITE" id="PS51340">
    <property type="entry name" value="MOSC"/>
    <property type="match status" value="1"/>
</dbReference>
<evidence type="ECO:0000259" key="1">
    <source>
        <dbReference type="PROSITE" id="PS51340"/>
    </source>
</evidence>
<evidence type="ECO:0000313" key="2">
    <source>
        <dbReference type="EMBL" id="QFU76949.1"/>
    </source>
</evidence>